<reference evidence="1" key="1">
    <citation type="submission" date="2018-05" db="EMBL/GenBank/DDBJ databases">
        <authorList>
            <person name="Lanie J.A."/>
            <person name="Ng W.-L."/>
            <person name="Kazmierczak K.M."/>
            <person name="Andrzejewski T.M."/>
            <person name="Davidsen T.M."/>
            <person name="Wayne K.J."/>
            <person name="Tettelin H."/>
            <person name="Glass J.I."/>
            <person name="Rusch D."/>
            <person name="Podicherti R."/>
            <person name="Tsui H.-C.T."/>
            <person name="Winkler M.E."/>
        </authorList>
    </citation>
    <scope>NUCLEOTIDE SEQUENCE</scope>
</reference>
<protein>
    <submittedName>
        <fullName evidence="1">Uncharacterized protein</fullName>
    </submittedName>
</protein>
<gene>
    <name evidence="1" type="ORF">METZ01_LOCUS486182</name>
</gene>
<dbReference type="AlphaFoldDB" id="A0A383CNX6"/>
<dbReference type="EMBL" id="UINC01210041">
    <property type="protein sequence ID" value="SVE33328.1"/>
    <property type="molecule type" value="Genomic_DNA"/>
</dbReference>
<organism evidence="1">
    <name type="scientific">marine metagenome</name>
    <dbReference type="NCBI Taxonomy" id="408172"/>
    <lineage>
        <taxon>unclassified sequences</taxon>
        <taxon>metagenomes</taxon>
        <taxon>ecological metagenomes</taxon>
    </lineage>
</organism>
<feature type="non-terminal residue" evidence="1">
    <location>
        <position position="1"/>
    </location>
</feature>
<accession>A0A383CNX6</accession>
<name>A0A383CNX6_9ZZZZ</name>
<evidence type="ECO:0000313" key="1">
    <source>
        <dbReference type="EMBL" id="SVE33328.1"/>
    </source>
</evidence>
<proteinExistence type="predicted"/>
<sequence>GLLDRCKQVFFIGAVALSVHPATSKDFFFPLVLAYLVTGVGRSVAGMFSDEVTQHA</sequence>